<feature type="region of interest" description="Disordered" evidence="1">
    <location>
        <begin position="1074"/>
        <end position="1160"/>
    </location>
</feature>
<feature type="region of interest" description="Disordered" evidence="1">
    <location>
        <begin position="425"/>
        <end position="448"/>
    </location>
</feature>
<dbReference type="EMBL" id="VWRR01000010">
    <property type="protein sequence ID" value="KAF6002362.1"/>
    <property type="molecule type" value="Genomic_DNA"/>
</dbReference>
<feature type="region of interest" description="Disordered" evidence="1">
    <location>
        <begin position="1797"/>
        <end position="1820"/>
    </location>
</feature>
<feature type="region of interest" description="Disordered" evidence="1">
    <location>
        <begin position="1034"/>
        <end position="1053"/>
    </location>
</feature>
<organism evidence="3 4">
    <name type="scientific">Cyanidiococcus yangmingshanensis</name>
    <dbReference type="NCBI Taxonomy" id="2690220"/>
    <lineage>
        <taxon>Eukaryota</taxon>
        <taxon>Rhodophyta</taxon>
        <taxon>Bangiophyceae</taxon>
        <taxon>Cyanidiales</taxon>
        <taxon>Cyanidiaceae</taxon>
        <taxon>Cyanidiococcus</taxon>
    </lineage>
</organism>
<reference evidence="3 4" key="1">
    <citation type="journal article" date="2020" name="J. Phycol.">
        <title>Comparative genome analysis reveals Cyanidiococcus gen. nov., a new extremophilic red algal genus sister to Cyanidioschyzon (Cyanidioschyzonaceae, Rhodophyta).</title>
        <authorList>
            <person name="Liu S.-L."/>
            <person name="Chiang Y.-R."/>
            <person name="Yoon H.S."/>
            <person name="Fu H.-Y."/>
        </authorList>
    </citation>
    <scope>NUCLEOTIDE SEQUENCE [LARGE SCALE GENOMIC DNA]</scope>
    <source>
        <strain evidence="3 4">THAL066</strain>
    </source>
</reference>
<feature type="chain" id="PRO_5029551672" evidence="2">
    <location>
        <begin position="28"/>
        <end position="2001"/>
    </location>
</feature>
<dbReference type="Proteomes" id="UP000530660">
    <property type="component" value="Unassembled WGS sequence"/>
</dbReference>
<feature type="compositionally biased region" description="Polar residues" evidence="1">
    <location>
        <begin position="1886"/>
        <end position="1904"/>
    </location>
</feature>
<protein>
    <submittedName>
        <fullName evidence="3">Uncharacterized protein</fullName>
    </submittedName>
</protein>
<feature type="compositionally biased region" description="Basic and acidic residues" evidence="1">
    <location>
        <begin position="995"/>
        <end position="1009"/>
    </location>
</feature>
<feature type="compositionally biased region" description="Polar residues" evidence="1">
    <location>
        <begin position="959"/>
        <end position="974"/>
    </location>
</feature>
<evidence type="ECO:0000256" key="1">
    <source>
        <dbReference type="SAM" id="MobiDB-lite"/>
    </source>
</evidence>
<sequence>MHQQGYIHGWVLFFLPAWSILLPRLLGLDGIPRAELAKLLSLLEGIIARLSPATVPALHWQCRLLVAETLIHLGPACFSLAPATFWDRVYLQPLRCLLQFSGPSLDRKHEGTLDIEASGDHLDEVRTSKCPSAVEDFGPSHVTARAACLIYWLLHGISPFNLEPLDYDFFESDEMLRTLSRMLPLTLQQHFNTPADLCTFLIRQCMPWLPTYCEARCRCSALLGHYSSLYERSSQAESHYFEALFVLSSCPALADDSPCASEFAQSLLERYAETLRHGAKYRYAVAALSAAADAFRKRLGHESNLLLQRISELALSEQDYVRAIQANIALLRTICLEGQLLQAIHVTLRLGHILVEAGWFIRAEQLLTAVWQALEDAAPGLTKAVIVPTTVLASGKLPGSSALMDREQRSETHLSTLIHPSERPEQSALGNVVDPRNHASTSAPVSMRTERRTVECHLSDILLLLSDVRVRAGHAESALQPLFQLQYLLPPRRQAIIDRKLADIWLRLGNTAACRQAYLRYLAKSWSSSVGVSVAPTGVSSSTPTEDFTRAPEEIWVDQPSSGCEWHQALDTYSSPGPKPSAGPKPEGNVHCASRMSASSAMSVDPLLCPSSHGVVRSRPPPEATILALLYEERYMDALEEIDCATEMTNSRRLRNLARLMHLRGQVLCEIACRLECTHSVPSTSSLKHVFMEPRERLCPSRLHLIPPMKLLRQLPDTMQRVWKRWIARLAQRPDVEPPTVLDVVVSARRSFDAAAHLYSVMADEIYAAISTVSALRTDVEWAFRRLVRADSSIEQTRAARSESSNDAWTGNELDLELCEERLIEAASVFMETNLVQASMEVSVTMAQLMLLRRYPDAGIAFLREAWATFYSLYVDARTARFAFSGMASPMLVKELRQLLNRMVLVLYCLPSRMCLEMQLLLDVHNQLVLETVLAESRHATRANLSSRDSASDERYRWQQRSAENGVASCTSTGLRIDRSRPRPATVDALNRPHPSAEDELHASSRHDALNSAGSGSAKGLHALHDVIDSGVAPAVTTEPSSGQKPARRNRLTSLWLRSTGALRRLKPSALFRGERSLGMTSKRLERTRTASHASGDTRLNEAATQNKQDASRLHQRSTKELPIRTPQPGCQTNMEADAAKRASPESERPSLESAEKRAHQQQYSTFGLLIAGSDSTATPAPVETNCVLLPHRERIKSSANTNDKRRTSGTATISSDQQSLAESAALGALFEQACARIVRDVLDDTRRSETAQLCALLQQLDWHEANSPNALNELFGSDDPVQVAWSMQQRFEMQTERYRRGEVSTSELARYNEESLEIWLHEMGKLRERMPTTGAGPIKMKTEAAANATTIPATSTWTSFPSELSSASITSAAMSSSGTPEATTMLALQAIAPDMLYVCNVGGLVCVYNLLNGFRHLFAWASGQATASDNDTSQDGFCLVPQSFALGGVPGSMSSETAPLGRLQRLEGHSALFLPIAIDQTPWLVTGQTVACAASCLDQPQRSWHSSDIASLLGIQRDQWLSCGPQRYRRERSLGLLLCDPTLYLVPWELLLEAPLMRACSLQDYLERQRYIHCDVSDISQIVMFHLERNESESSPLHSPAADGAPAHSVPTLAPNTMTASLSDTSTHTAVCRSRVTLPACCATDWASERAHSSDSSDRLEATFAKQVSTVASGAYRPPESTSVRANLSLASPPNSRTAVVATSLATDSLEATNRPSAGVSVPVSLLNATKAEQFERSMQTRGRVVASAETSAKPPTPMEDSSIRPMVQVLPVSCMEPSQRGSLVGEHTQVRPETSLYGHERPCLPPGGSGGGGSCSSLVPAHDTSRLLRPLTESGERLWSSARALLARRSSSNSVPAQVRSGSALLAGTCLGKLTSGEHAESRLGSSTAFGRLPQTHNSGSGASRAAVDTITAICLFPYHDLAQPGRILLEMRALCPNTIVVFVPIRQMEWFKAAMIGALRYRNHTGQARSVQELIHALLMSCLHQQVPVAFMHGTLEH</sequence>
<keyword evidence="4" id="KW-1185">Reference proteome</keyword>
<feature type="region of interest" description="Disordered" evidence="1">
    <location>
        <begin position="941"/>
        <end position="1018"/>
    </location>
</feature>
<feature type="compositionally biased region" description="Basic and acidic residues" evidence="1">
    <location>
        <begin position="1110"/>
        <end position="1123"/>
    </location>
</feature>
<feature type="region of interest" description="Disordered" evidence="1">
    <location>
        <begin position="1195"/>
        <end position="1217"/>
    </location>
</feature>
<name>A0A7J7IGX7_9RHOD</name>
<keyword evidence="2" id="KW-0732">Signal</keyword>
<feature type="signal peptide" evidence="2">
    <location>
        <begin position="1"/>
        <end position="27"/>
    </location>
</feature>
<evidence type="ECO:0000313" key="4">
    <source>
        <dbReference type="Proteomes" id="UP000530660"/>
    </source>
</evidence>
<evidence type="ECO:0000256" key="2">
    <source>
        <dbReference type="SAM" id="SignalP"/>
    </source>
</evidence>
<evidence type="ECO:0000313" key="3">
    <source>
        <dbReference type="EMBL" id="KAF6002362.1"/>
    </source>
</evidence>
<feature type="compositionally biased region" description="Basic and acidic residues" evidence="1">
    <location>
        <begin position="1138"/>
        <end position="1159"/>
    </location>
</feature>
<feature type="region of interest" description="Disordered" evidence="1">
    <location>
        <begin position="569"/>
        <end position="591"/>
    </location>
</feature>
<feature type="compositionally biased region" description="Basic and acidic residues" evidence="1">
    <location>
        <begin position="1195"/>
        <end position="1207"/>
    </location>
</feature>
<dbReference type="OrthoDB" id="10613200at2759"/>
<feature type="region of interest" description="Disordered" evidence="1">
    <location>
        <begin position="1884"/>
        <end position="1905"/>
    </location>
</feature>
<accession>A0A7J7IGX7</accession>
<proteinExistence type="predicted"/>
<gene>
    <name evidence="3" type="ORF">F1559_000666</name>
</gene>
<comment type="caution">
    <text evidence="3">The sequence shown here is derived from an EMBL/GenBank/DDBJ whole genome shotgun (WGS) entry which is preliminary data.</text>
</comment>
<feature type="region of interest" description="Disordered" evidence="1">
    <location>
        <begin position="1739"/>
        <end position="1763"/>
    </location>
</feature>
<feature type="region of interest" description="Disordered" evidence="1">
    <location>
        <begin position="1594"/>
        <end position="1622"/>
    </location>
</feature>